<proteinExistence type="predicted"/>
<feature type="region of interest" description="Disordered" evidence="1">
    <location>
        <begin position="467"/>
        <end position="489"/>
    </location>
</feature>
<feature type="region of interest" description="Disordered" evidence="1">
    <location>
        <begin position="603"/>
        <end position="625"/>
    </location>
</feature>
<organism evidence="2">
    <name type="scientific">Alexandrium monilatum</name>
    <dbReference type="NCBI Taxonomy" id="311494"/>
    <lineage>
        <taxon>Eukaryota</taxon>
        <taxon>Sar</taxon>
        <taxon>Alveolata</taxon>
        <taxon>Dinophyceae</taxon>
        <taxon>Gonyaulacales</taxon>
        <taxon>Pyrocystaceae</taxon>
        <taxon>Alexandrium</taxon>
    </lineage>
</organism>
<feature type="compositionally biased region" description="Polar residues" evidence="1">
    <location>
        <begin position="167"/>
        <end position="180"/>
    </location>
</feature>
<feature type="compositionally biased region" description="Basic and acidic residues" evidence="1">
    <location>
        <begin position="329"/>
        <end position="352"/>
    </location>
</feature>
<feature type="compositionally biased region" description="Basic and acidic residues" evidence="1">
    <location>
        <begin position="253"/>
        <end position="263"/>
    </location>
</feature>
<feature type="compositionally biased region" description="Basic and acidic residues" evidence="1">
    <location>
        <begin position="301"/>
        <end position="313"/>
    </location>
</feature>
<feature type="region of interest" description="Disordered" evidence="1">
    <location>
        <begin position="1"/>
        <end position="77"/>
    </location>
</feature>
<feature type="compositionally biased region" description="Basic and acidic residues" evidence="1">
    <location>
        <begin position="270"/>
        <end position="286"/>
    </location>
</feature>
<feature type="region of interest" description="Disordered" evidence="1">
    <location>
        <begin position="248"/>
        <end position="313"/>
    </location>
</feature>
<sequence>MPPRRPVQEDELGDPGEGSYVTGYERTIPAVASIPRRAERQPPATAETSGGLATAARRREQIRKERAARAATTYHGRAAPMEEEDLLRLSVEELRARVAAAGATIPRAVVDKAELVTLLQIFSKSAARPAGQRLQASESEAWAEPPAAELREPAAAYGDSAVRPSDQRSTTSTAQPQVSQADEADKAEDLSLLPLKEMKRRLRELDVAIPASVCEKSEIVELLHQAMHRPALRAAAAPRFSVLQAPAAAAEEEAPKPASEARPRGMQAWLDRKADRARREEEESGGKMDFTSSGLTPEEPAMPRRTELTREERLEEARRKALEERRINDRKREESLRRREREMEERAQREAAEAPPPVPEGKIPSRSTLAALSLKEIKTRLQEAGTSIPPSAIEKSDLVDLLKWTLERQAAAEVTKMQNAQHKKKPAEPMPCMNRCGFARTWHPTHCCHNCPNHGPKCDRKVMTKGWQPSDDETPGHRARGAGGTTQLPCTVGDPDSLEHLKHLSVKELKKMCGSAGVTVRRSDEREEIIRMLQDAQRRRRCLRRPGEAEAEAAGEGKEEDFSKLGVKELRMHLQTIGAKIPPSVMEKSELVNLLKQARKRLPGSCNPKEKFMGANGSYDRRRTDDAAPWMLGNARERTRSGEQVPPPFPNEDDGNMLWQTFGYIAGLEEGSPYARFDIREATCMRFGGFKHGTVIRERSTQELSIVVGVKRCSGRPLLFIHPKNLNRPGCHCFAKMSSAKLRNMFVEEGEDELDEVNPADMDVVEDSDEELHKTCSRCGLPCGDLAYVNSEEVGGKERVQHADCISRGMIESTLEQDKQRLDGDWDRTWANRKKFDVGWVPDRMIPVNEKIARRLSAGPVPGGPMISLLMSESNPPTISLTQSIEPTTSVNLSYLITALKVRLHEGREPVFSLDPCPPFDDLRNGFQKKRFDPEWMRGSPAGEVLFQADYHLKELSMGEYTQPVVGMKSCFDFHVEDGHEVEWNAREWFVVRKAEVHLTEENALIGHVDMGVEAREQIAGEKGLEDALLTSPEHPLVRYAEAFEHNFDLIAERKSVVYHLRELSKASVLAKFLVDNEVLMEDSWFDFEVEADEKCLLEIPQLWNERFHSQIAVRDGKILDADQGITATKHGLYGGVQMGLERAQVPGVAVRARGPPLVMAKGQLSRATAASTLLASGQEGFAYTPMPGVGAPRGVAPRGVDLNLDGFNLSEAKRAEQGMPAFATGSAFFRSLDGSGKGFSEEDASLFKSLFNPVLSDRRMEGDLFVPPDASPEYLERLRALLKEEQLAFEQRKEHFLSPGFVRDAPGPLFPSDWVPAHGITHGQAQGTRKLHVRSDYGTRMERMLRTATPVFDKAAEDGTKFRIYEVGSLEVRTLQEHDGQERIGVVFSTRAPRSERSAVGDIESKHDGTVVRATMFVETTAQTKDSKRPPADIRFYVVFETLGGDLVMTERIGDRTLWVQNPDELEARNSYAKVTRSVDCSSMGITILDIKKHQEQELASIGRTKAECANYADDIYCIVLPAWQRSWSMLAEKEKLAVEELGLQAFWAQEGQSKEASNLSWCDLDEAQRELACSLGFDEAAWGRNICWARAEQRWAQLTSAEQQAAGDLGVSNAVAWDGASWKQLELLGGAWRKKWAELTDSERESLKVLGVPGAGVWDSTRWSLGGAWQRGWTELTEGERQAAEQLGADGPEAWDRRSARVWRKGWQDLSEEERAAASRIGFNRDCWARFA</sequence>
<accession>A0A7S4SN38</accession>
<evidence type="ECO:0000256" key="1">
    <source>
        <dbReference type="SAM" id="MobiDB-lite"/>
    </source>
</evidence>
<feature type="region of interest" description="Disordered" evidence="1">
    <location>
        <begin position="329"/>
        <end position="364"/>
    </location>
</feature>
<reference evidence="2" key="1">
    <citation type="submission" date="2021-01" db="EMBL/GenBank/DDBJ databases">
        <authorList>
            <person name="Corre E."/>
            <person name="Pelletier E."/>
            <person name="Niang G."/>
            <person name="Scheremetjew M."/>
            <person name="Finn R."/>
            <person name="Kale V."/>
            <person name="Holt S."/>
            <person name="Cochrane G."/>
            <person name="Meng A."/>
            <person name="Brown T."/>
            <person name="Cohen L."/>
        </authorList>
    </citation>
    <scope>NUCLEOTIDE SEQUENCE</scope>
    <source>
        <strain evidence="2">CCMP3105</strain>
    </source>
</reference>
<feature type="region of interest" description="Disordered" evidence="1">
    <location>
        <begin position="154"/>
        <end position="186"/>
    </location>
</feature>
<name>A0A7S4SN38_9DINO</name>
<dbReference type="EMBL" id="HBNR01073838">
    <property type="protein sequence ID" value="CAE4650055.1"/>
    <property type="molecule type" value="Transcribed_RNA"/>
</dbReference>
<gene>
    <name evidence="2" type="ORF">AMON00008_LOCUS52400</name>
</gene>
<evidence type="ECO:0000313" key="2">
    <source>
        <dbReference type="EMBL" id="CAE4650055.1"/>
    </source>
</evidence>
<feature type="compositionally biased region" description="Basic and acidic residues" evidence="1">
    <location>
        <begin position="57"/>
        <end position="68"/>
    </location>
</feature>
<protein>
    <submittedName>
        <fullName evidence="2">Uncharacterized protein</fullName>
    </submittedName>
</protein>